<keyword evidence="4 9" id="KW-0805">Transcription regulation</keyword>
<evidence type="ECO:0000313" key="13">
    <source>
        <dbReference type="Proteomes" id="UP000078544"/>
    </source>
</evidence>
<evidence type="ECO:0000256" key="7">
    <source>
        <dbReference type="ARBA" id="ARBA00023242"/>
    </source>
</evidence>
<dbReference type="Proteomes" id="UP000078544">
    <property type="component" value="Unassembled WGS sequence"/>
</dbReference>
<dbReference type="GO" id="GO:0070847">
    <property type="term" value="C:core mediator complex"/>
    <property type="evidence" value="ECO:0007669"/>
    <property type="project" value="TreeGrafter"/>
</dbReference>
<reference evidence="12 13" key="1">
    <citation type="journal article" date="2016" name="Genome Biol. Evol.">
        <title>Divergent and convergent evolution of fungal pathogenicity.</title>
        <authorList>
            <person name="Shang Y."/>
            <person name="Xiao G."/>
            <person name="Zheng P."/>
            <person name="Cen K."/>
            <person name="Zhan S."/>
            <person name="Wang C."/>
        </authorList>
    </citation>
    <scope>NUCLEOTIDE SEQUENCE [LARGE SCALE GENOMIC DNA]</scope>
    <source>
        <strain evidence="12 13">RCEF 2490</strain>
    </source>
</reference>
<dbReference type="GO" id="GO:0006357">
    <property type="term" value="P:regulation of transcription by RNA polymerase II"/>
    <property type="evidence" value="ECO:0007669"/>
    <property type="project" value="InterPro"/>
</dbReference>
<proteinExistence type="inferred from homology"/>
<evidence type="ECO:0000256" key="6">
    <source>
        <dbReference type="ARBA" id="ARBA00023163"/>
    </source>
</evidence>
<accession>A0A168B498</accession>
<evidence type="ECO:0000256" key="5">
    <source>
        <dbReference type="ARBA" id="ARBA00023159"/>
    </source>
</evidence>
<evidence type="ECO:0000313" key="12">
    <source>
        <dbReference type="EMBL" id="KZZ94771.1"/>
    </source>
</evidence>
<organism evidence="12 13">
    <name type="scientific">Moelleriella libera RCEF 2490</name>
    <dbReference type="NCBI Taxonomy" id="1081109"/>
    <lineage>
        <taxon>Eukaryota</taxon>
        <taxon>Fungi</taxon>
        <taxon>Dikarya</taxon>
        <taxon>Ascomycota</taxon>
        <taxon>Pezizomycotina</taxon>
        <taxon>Sordariomycetes</taxon>
        <taxon>Hypocreomycetidae</taxon>
        <taxon>Hypocreales</taxon>
        <taxon>Clavicipitaceae</taxon>
        <taxon>Moelleriella</taxon>
    </lineage>
</organism>
<feature type="compositionally biased region" description="Polar residues" evidence="10">
    <location>
        <begin position="1"/>
        <end position="10"/>
    </location>
</feature>
<comment type="subcellular location">
    <subcellularLocation>
        <location evidence="1 9">Nucleus</location>
    </subcellularLocation>
</comment>
<name>A0A168B498_9HYPO</name>
<comment type="subunit">
    <text evidence="9">Component of the Mediator complex.</text>
</comment>
<feature type="domain" description="Mediator complex subunit MED14 N-terminal" evidence="11">
    <location>
        <begin position="88"/>
        <end position="300"/>
    </location>
</feature>
<dbReference type="PANTHER" id="PTHR12809">
    <property type="entry name" value="MEDIATOR COMPLEX SUBUNIT"/>
    <property type="match status" value="1"/>
</dbReference>
<dbReference type="PANTHER" id="PTHR12809:SF2">
    <property type="entry name" value="MEDIATOR OF RNA POLYMERASE II TRANSCRIPTION SUBUNIT 14"/>
    <property type="match status" value="1"/>
</dbReference>
<comment type="function">
    <text evidence="9">Component of the Mediator complex, a coactivator involved in the regulated transcription of nearly all RNA polymerase II-dependent genes. Mediator functions as a bridge to convey information from gene-specific regulatory proteins to the basal RNA polymerase II transcription machinery. Mediator is recruited to promoters by direct interactions with regulatory proteins and serves as a scaffold for the assembly of a functional preinitiation complex with RNA polymerase II and the general transcription factors.</text>
</comment>
<dbReference type="GO" id="GO:0003712">
    <property type="term" value="F:transcription coregulator activity"/>
    <property type="evidence" value="ECO:0007669"/>
    <property type="project" value="UniProtKB-UniRule"/>
</dbReference>
<evidence type="ECO:0000256" key="3">
    <source>
        <dbReference type="ARBA" id="ARBA00019619"/>
    </source>
</evidence>
<sequence length="1096" mass="121108">MTEPSGQNGTRTDHERDSIVNGINGAEDANVQNGGGSKDKARNVAASALSNDEGITKGHELVVHRPTEQNTNRMNDLPDHIPHITQGFVPLSLFLTRLAQATHNDLQDKVAELAKMPVPASLSNGNSSYSSSGPDDSSSENMRKKGVLANFAQEYHGKWMKALVITEWSRNSHLVSKLIDLKVHIDQQRMLYDNALDNIVNVKRDLAFARMPSPDLKTALQVLSTGSAPWMPDLQYIEPPPLTPEQQLKWTNDLDTLLSLRLNLDDFDKIPRQFRDYNIESGRVTFKVEGEFEVDLTIADEDFEKQFWFIDFRYAFKPTASPLSESLRAHLEASVNDVLSREGLEGCYHFLHEFVLSSKINELKHQALQLGRTSWTGTLSVESLHRALAIQYWKSRSMTTGSKSWILIAVDSERASQAKAAVGAASQLVISWYRDGKEMRDVQIEFDVNHLSAEGLLTKVIALHVEHVLSSIYGNLSTAARYKGGESTMTLGVSKTNPASSVLSMQVGCNEEISLVVDPMTGGFSLSPRSKFTLQAEHQLNNGKNASEDGVTCLEQMRCVIKEHDLQRRSVRTGWKVRKAGLEVSELKLVTKMREWTRAVWLQREDWGPQWSVVVLLGSGGDEWWLLESDASKATVKLQSKLPLSNGHADMADGFWKQLAFFTTGLIAQSVDLRELHRHRIKSRLSKNRDTLPAQSMRLPSIDMALSDIFPAMVFNTERPDADNGAPEGEEGSDDTKLLSLVQRASGGGPAPAKRAWADNMVDIRFTAIEGSTESEQLGGDGRPGRELTCISEAVVKVRRPSKFASLTGLADEDVSYNAQHGEFSLRIRRQAGRPILDTLKSRIKAIDRFVSFLEAMDGAKGTITTESATLRQISFYYGEAPTLAENGEIVKVEPTKAQPRRWRVVLDLSKDDIGIAVEEGNPHLSLLDLLRRLVNSDGGMSALVVWLPASLPALRAVEEVASSWQQIAAAGQGAFSFSMKSIAWLNLTYTIGAPASVASRAYETVTLQVKLEPRRSQAWWRVWRCEAAPVGGNAISRALQVIWSGRGEGWRGLYTGVVARPHGGIEALLLAIDEVMRKCVGGGTSDDSHDVVVLD</sequence>
<feature type="region of interest" description="Disordered" evidence="10">
    <location>
        <begin position="1"/>
        <end position="39"/>
    </location>
</feature>
<dbReference type="Pfam" id="PF08638">
    <property type="entry name" value="Med14"/>
    <property type="match status" value="1"/>
</dbReference>
<dbReference type="STRING" id="1081109.A0A168B498"/>
<keyword evidence="13" id="KW-1185">Reference proteome</keyword>
<protein>
    <recommendedName>
        <fullName evidence="3 9">Mediator of RNA polymerase II transcription subunit 14</fullName>
    </recommendedName>
    <alternativeName>
        <fullName evidence="8 9">Mediator complex subunit 14</fullName>
    </alternativeName>
</protein>
<dbReference type="GO" id="GO:0016592">
    <property type="term" value="C:mediator complex"/>
    <property type="evidence" value="ECO:0007669"/>
    <property type="project" value="UniProtKB-UniRule"/>
</dbReference>
<dbReference type="InterPro" id="IPR013947">
    <property type="entry name" value="Mediator_Med14"/>
</dbReference>
<evidence type="ECO:0000256" key="4">
    <source>
        <dbReference type="ARBA" id="ARBA00023015"/>
    </source>
</evidence>
<evidence type="ECO:0000256" key="1">
    <source>
        <dbReference type="ARBA" id="ARBA00004123"/>
    </source>
</evidence>
<keyword evidence="6 9" id="KW-0804">Transcription</keyword>
<feature type="compositionally biased region" description="Low complexity" evidence="10">
    <location>
        <begin position="121"/>
        <end position="136"/>
    </location>
</feature>
<feature type="region of interest" description="Disordered" evidence="10">
    <location>
        <begin position="121"/>
        <end position="141"/>
    </location>
</feature>
<dbReference type="InterPro" id="IPR055122">
    <property type="entry name" value="Med14_N"/>
</dbReference>
<evidence type="ECO:0000256" key="9">
    <source>
        <dbReference type="RuleBase" id="RU365082"/>
    </source>
</evidence>
<dbReference type="Pfam" id="PF26204">
    <property type="entry name" value="Med14_fung"/>
    <property type="match status" value="1"/>
</dbReference>
<evidence type="ECO:0000256" key="10">
    <source>
        <dbReference type="SAM" id="MobiDB-lite"/>
    </source>
</evidence>
<keyword evidence="5 9" id="KW-0010">Activator</keyword>
<evidence type="ECO:0000256" key="8">
    <source>
        <dbReference type="ARBA" id="ARBA00032007"/>
    </source>
</evidence>
<gene>
    <name evidence="12" type="ORF">AAL_04882</name>
</gene>
<evidence type="ECO:0000259" key="11">
    <source>
        <dbReference type="Pfam" id="PF08638"/>
    </source>
</evidence>
<comment type="similarity">
    <text evidence="2 9">Belongs to the Mediator complex subunit 14 family.</text>
</comment>
<dbReference type="OrthoDB" id="205099at2759"/>
<comment type="caution">
    <text evidence="12">The sequence shown here is derived from an EMBL/GenBank/DDBJ whole genome shotgun (WGS) entry which is preliminary data.</text>
</comment>
<dbReference type="AlphaFoldDB" id="A0A168B498"/>
<keyword evidence="7 9" id="KW-0539">Nucleus</keyword>
<evidence type="ECO:0000256" key="2">
    <source>
        <dbReference type="ARBA" id="ARBA00007813"/>
    </source>
</evidence>
<dbReference type="EMBL" id="AZGY01000010">
    <property type="protein sequence ID" value="KZZ94771.1"/>
    <property type="molecule type" value="Genomic_DNA"/>
</dbReference>